<dbReference type="AlphaFoldDB" id="A0A8S2RH06"/>
<name>A0A8S2RH06_9BILA</name>
<feature type="domain" description="Exocyst complex component EXOC2/Sec5 N-terminal" evidence="2">
    <location>
        <begin position="9"/>
        <end position="75"/>
    </location>
</feature>
<feature type="non-terminal residue" evidence="4">
    <location>
        <position position="1"/>
    </location>
</feature>
<dbReference type="EMBL" id="CAJOBJ010006744">
    <property type="protein sequence ID" value="CAF4068674.1"/>
    <property type="molecule type" value="Genomic_DNA"/>
</dbReference>
<dbReference type="Pfam" id="PF15469">
    <property type="entry name" value="Sec5"/>
    <property type="match status" value="1"/>
</dbReference>
<keyword evidence="1" id="KW-0813">Transport</keyword>
<accession>A0A8S2RH06</accession>
<comment type="caution">
    <text evidence="4">The sequence shown here is derived from an EMBL/GenBank/DDBJ whole genome shotgun (WGS) entry which is preliminary data.</text>
</comment>
<evidence type="ECO:0000313" key="4">
    <source>
        <dbReference type="EMBL" id="CAF4162213.1"/>
    </source>
</evidence>
<dbReference type="EMBL" id="CAJOBI010011936">
    <property type="protein sequence ID" value="CAF4162213.1"/>
    <property type="molecule type" value="Genomic_DNA"/>
</dbReference>
<evidence type="ECO:0000313" key="5">
    <source>
        <dbReference type="Proteomes" id="UP000676336"/>
    </source>
</evidence>
<gene>
    <name evidence="3" type="ORF">GIL414_LOCUS15385</name>
    <name evidence="4" type="ORF">SMN809_LOCUS20235</name>
</gene>
<dbReference type="InterPro" id="IPR039481">
    <property type="entry name" value="EXOC2/Sec5_N_dom"/>
</dbReference>
<dbReference type="Proteomes" id="UP000676336">
    <property type="component" value="Unassembled WGS sequence"/>
</dbReference>
<evidence type="ECO:0000313" key="3">
    <source>
        <dbReference type="EMBL" id="CAF4068674.1"/>
    </source>
</evidence>
<organism evidence="4 5">
    <name type="scientific">Rotaria magnacalcarata</name>
    <dbReference type="NCBI Taxonomy" id="392030"/>
    <lineage>
        <taxon>Eukaryota</taxon>
        <taxon>Metazoa</taxon>
        <taxon>Spiralia</taxon>
        <taxon>Gnathifera</taxon>
        <taxon>Rotifera</taxon>
        <taxon>Eurotatoria</taxon>
        <taxon>Bdelloidea</taxon>
        <taxon>Philodinida</taxon>
        <taxon>Philodinidae</taxon>
        <taxon>Rotaria</taxon>
    </lineage>
</organism>
<dbReference type="Proteomes" id="UP000681720">
    <property type="component" value="Unassembled WGS sequence"/>
</dbReference>
<reference evidence="4" key="1">
    <citation type="submission" date="2021-02" db="EMBL/GenBank/DDBJ databases">
        <authorList>
            <person name="Nowell W R."/>
        </authorList>
    </citation>
    <scope>NUCLEOTIDE SEQUENCE</scope>
</reference>
<evidence type="ECO:0000259" key="2">
    <source>
        <dbReference type="Pfam" id="PF15469"/>
    </source>
</evidence>
<evidence type="ECO:0000256" key="1">
    <source>
        <dbReference type="ARBA" id="ARBA00022448"/>
    </source>
</evidence>
<protein>
    <recommendedName>
        <fullName evidence="2">Exocyst complex component EXOC2/Sec5 N-terminal domain-containing protein</fullName>
    </recommendedName>
</protein>
<proteinExistence type="predicted"/>
<sequence>MSKWSSTDITQPNFNPYYYLLAHKSNANFDELRKNLEHLKKTRSDNKGASTTLVKNNIASFMEAVDIMKDIRRLSADDRKKNFYEPVIKLIEGLNLLFSFRLKLFLFLLL</sequence>